<dbReference type="EMBL" id="CAJNOC010008232">
    <property type="protein sequence ID" value="CAF1112143.1"/>
    <property type="molecule type" value="Genomic_DNA"/>
</dbReference>
<gene>
    <name evidence="2" type="ORF">OXX778_LOCUS21671</name>
</gene>
<dbReference type="PANTHER" id="PTHR33395">
    <property type="entry name" value="TRANSCRIPTASE, PUTATIVE-RELATED-RELATED"/>
    <property type="match status" value="1"/>
</dbReference>
<dbReference type="SUPFAM" id="SSF54001">
    <property type="entry name" value="Cysteine proteinases"/>
    <property type="match status" value="1"/>
</dbReference>
<feature type="non-terminal residue" evidence="2">
    <location>
        <position position="1"/>
    </location>
</feature>
<evidence type="ECO:0000313" key="2">
    <source>
        <dbReference type="EMBL" id="CAF1112143.1"/>
    </source>
</evidence>
<dbReference type="SUPFAM" id="SSF56219">
    <property type="entry name" value="DNase I-like"/>
    <property type="match status" value="1"/>
</dbReference>
<dbReference type="InterPro" id="IPR036691">
    <property type="entry name" value="Endo/exonu/phosph_ase_sf"/>
</dbReference>
<organism evidence="2 3">
    <name type="scientific">Brachionus calyciflorus</name>
    <dbReference type="NCBI Taxonomy" id="104777"/>
    <lineage>
        <taxon>Eukaryota</taxon>
        <taxon>Metazoa</taxon>
        <taxon>Spiralia</taxon>
        <taxon>Gnathifera</taxon>
        <taxon>Rotifera</taxon>
        <taxon>Eurotatoria</taxon>
        <taxon>Monogononta</taxon>
        <taxon>Pseudotrocha</taxon>
        <taxon>Ploima</taxon>
        <taxon>Brachionidae</taxon>
        <taxon>Brachionus</taxon>
    </lineage>
</organism>
<dbReference type="InterPro" id="IPR038765">
    <property type="entry name" value="Papain-like_cys_pep_sf"/>
</dbReference>
<dbReference type="OrthoDB" id="410381at2759"/>
<dbReference type="Gene3D" id="1.10.418.20">
    <property type="match status" value="1"/>
</dbReference>
<evidence type="ECO:0000256" key="1">
    <source>
        <dbReference type="SAM" id="MobiDB-lite"/>
    </source>
</evidence>
<comment type="caution">
    <text evidence="2">The sequence shown here is derived from an EMBL/GenBank/DDBJ whole genome shotgun (WGS) entry which is preliminary data.</text>
</comment>
<name>A0A814PYE9_9BILA</name>
<dbReference type="Proteomes" id="UP000663879">
    <property type="component" value="Unassembled WGS sequence"/>
</dbReference>
<sequence>MKLKHLKDIKLKCESKLNLLKILNAKTYFIQPQYYLTIYKALVNFFSNISFPYNFQADPRRLSSCPTSSTLNNCDKDVKKQDPILPKESSLPINSSRTDTKRQSLSQSNTTKSQTSYYQFKVYSLQDNTSFETNPSEFSVINALGYSIQQKDLNELIKGMKLNDKIVNFYIKLVCNSLNQKALAIDSLFINKILSSDLRGVQKPSNFKEIEFLDNLEEFIHSLNLSEPLFIIGDLNMNFNNNQNIKDFIDHNDMINFISKPTRICSKFYSKSNTVKQSSTIIDLILHNGNYITETDVMECPFSDHCFVLAKLLINKPKNELKKIDCRNLSTENILKIFSSIDQIDFKPILKIIQLLKLIEDKEIYKYYQNLFKSYNDQKLIDYLKDKTVSDLKNSKKFWEFYSSKITVKSDKSSVDPINSINDKGKILNDKLEISNAFNCFFTSISSSSNLPIDESVTFIQNQKVFSEISNQNFKFSFTNANEIDELLKTIPSTSAEGICGIPTKILKSSSTKFKTVIAYQFNFSILSCTLPNDWKTAVVTPLFKRK</sequence>
<dbReference type="PANTHER" id="PTHR33395:SF22">
    <property type="entry name" value="REVERSE TRANSCRIPTASE DOMAIN-CONTAINING PROTEIN"/>
    <property type="match status" value="1"/>
</dbReference>
<feature type="compositionally biased region" description="Polar residues" evidence="1">
    <location>
        <begin position="91"/>
        <end position="110"/>
    </location>
</feature>
<proteinExistence type="predicted"/>
<protein>
    <recommendedName>
        <fullName evidence="4">Endonuclease/exonuclease/phosphatase domain-containing protein</fullName>
    </recommendedName>
</protein>
<feature type="region of interest" description="Disordered" evidence="1">
    <location>
        <begin position="76"/>
        <end position="110"/>
    </location>
</feature>
<keyword evidence="3" id="KW-1185">Reference proteome</keyword>
<evidence type="ECO:0008006" key="4">
    <source>
        <dbReference type="Google" id="ProtNLM"/>
    </source>
</evidence>
<accession>A0A814PYE9</accession>
<dbReference type="AlphaFoldDB" id="A0A814PYE9"/>
<evidence type="ECO:0000313" key="3">
    <source>
        <dbReference type="Proteomes" id="UP000663879"/>
    </source>
</evidence>
<dbReference type="Gene3D" id="3.30.310.130">
    <property type="entry name" value="Ubiquitin-related"/>
    <property type="match status" value="1"/>
</dbReference>
<reference evidence="2" key="1">
    <citation type="submission" date="2021-02" db="EMBL/GenBank/DDBJ databases">
        <authorList>
            <person name="Nowell W R."/>
        </authorList>
    </citation>
    <scope>NUCLEOTIDE SEQUENCE</scope>
    <source>
        <strain evidence="2">Ploen Becks lab</strain>
    </source>
</reference>